<keyword evidence="2" id="KW-0472">Membrane</keyword>
<dbReference type="RefSeq" id="WP_162071606.1">
    <property type="nucleotide sequence ID" value="NZ_CACVBY010000002.1"/>
</dbReference>
<evidence type="ECO:0000313" key="3">
    <source>
        <dbReference type="EMBL" id="CAA7385860.1"/>
    </source>
</evidence>
<feature type="coiled-coil region" evidence="1">
    <location>
        <begin position="63"/>
        <end position="102"/>
    </location>
</feature>
<evidence type="ECO:0000256" key="1">
    <source>
        <dbReference type="SAM" id="Coils"/>
    </source>
</evidence>
<dbReference type="Proteomes" id="UP000445309">
    <property type="component" value="Unassembled WGS sequence"/>
</dbReference>
<organism evidence="3 4">
    <name type="scientific">Chryseobacterium fistulae</name>
    <dbReference type="NCBI Taxonomy" id="2675058"/>
    <lineage>
        <taxon>Bacteria</taxon>
        <taxon>Pseudomonadati</taxon>
        <taxon>Bacteroidota</taxon>
        <taxon>Flavobacteriia</taxon>
        <taxon>Flavobacteriales</taxon>
        <taxon>Weeksellaceae</taxon>
        <taxon>Chryseobacterium group</taxon>
        <taxon>Chryseobacterium</taxon>
    </lineage>
</organism>
<evidence type="ECO:0000313" key="4">
    <source>
        <dbReference type="Proteomes" id="UP000445309"/>
    </source>
</evidence>
<reference evidence="3 4" key="1">
    <citation type="submission" date="2020-01" db="EMBL/GenBank/DDBJ databases">
        <authorList>
            <person name="Rodrigo-Torres L."/>
            <person name="Arahal R. D."/>
            <person name="Lucena T."/>
        </authorList>
    </citation>
    <scope>NUCLEOTIDE SEQUENCE [LARGE SCALE GENOMIC DNA]</scope>
    <source>
        <strain evidence="3 4">CECT 9393</strain>
    </source>
</reference>
<keyword evidence="4" id="KW-1185">Reference proteome</keyword>
<proteinExistence type="predicted"/>
<sequence length="106" mass="11648">MKSLSITGLVLLALSALLFYLTTDFTVEKVTLSHIMGVMAGIGIGLIIGGMVGYMSKGSAIKADQKKREFKQLQKDKAELEKQASEIAKREAELQNQNQNKNPQSY</sequence>
<dbReference type="AlphaFoldDB" id="A0A6N4XR26"/>
<feature type="transmembrane region" description="Helical" evidence="2">
    <location>
        <begin position="34"/>
        <end position="56"/>
    </location>
</feature>
<gene>
    <name evidence="3" type="ORF">CHRY9393_00146</name>
</gene>
<accession>A0A6N4XR26</accession>
<protein>
    <recommendedName>
        <fullName evidence="5">DUF1049 domain-containing protein</fullName>
    </recommendedName>
</protein>
<keyword evidence="2" id="KW-1133">Transmembrane helix</keyword>
<evidence type="ECO:0000256" key="2">
    <source>
        <dbReference type="SAM" id="Phobius"/>
    </source>
</evidence>
<evidence type="ECO:0008006" key="5">
    <source>
        <dbReference type="Google" id="ProtNLM"/>
    </source>
</evidence>
<keyword evidence="2" id="KW-0812">Transmembrane</keyword>
<keyword evidence="1" id="KW-0175">Coiled coil</keyword>
<dbReference type="EMBL" id="CACVBY010000002">
    <property type="protein sequence ID" value="CAA7385860.1"/>
    <property type="molecule type" value="Genomic_DNA"/>
</dbReference>
<name>A0A6N4XR26_9FLAO</name>